<dbReference type="InParanoid" id="A0A067PEP0"/>
<keyword evidence="2" id="KW-1185">Reference proteome</keyword>
<dbReference type="EMBL" id="KL197734">
    <property type="protein sequence ID" value="KDQ53378.1"/>
    <property type="molecule type" value="Genomic_DNA"/>
</dbReference>
<evidence type="ECO:0000313" key="1">
    <source>
        <dbReference type="EMBL" id="KDQ53378.1"/>
    </source>
</evidence>
<dbReference type="NCBIfam" id="TIGR04076">
    <property type="entry name" value="TIGR04076 family protein"/>
    <property type="match status" value="1"/>
</dbReference>
<gene>
    <name evidence="1" type="ORF">JAAARDRAFT_137163</name>
</gene>
<reference evidence="2" key="1">
    <citation type="journal article" date="2014" name="Proc. Natl. Acad. Sci. U.S.A.">
        <title>Extensive sampling of basidiomycete genomes demonstrates inadequacy of the white-rot/brown-rot paradigm for wood decay fungi.</title>
        <authorList>
            <person name="Riley R."/>
            <person name="Salamov A.A."/>
            <person name="Brown D.W."/>
            <person name="Nagy L.G."/>
            <person name="Floudas D."/>
            <person name="Held B.W."/>
            <person name="Levasseur A."/>
            <person name="Lombard V."/>
            <person name="Morin E."/>
            <person name="Otillar R."/>
            <person name="Lindquist E.A."/>
            <person name="Sun H."/>
            <person name="LaButti K.M."/>
            <person name="Schmutz J."/>
            <person name="Jabbour D."/>
            <person name="Luo H."/>
            <person name="Baker S.E."/>
            <person name="Pisabarro A.G."/>
            <person name="Walton J.D."/>
            <person name="Blanchette R.A."/>
            <person name="Henrissat B."/>
            <person name="Martin F."/>
            <person name="Cullen D."/>
            <person name="Hibbett D.S."/>
            <person name="Grigoriev I.V."/>
        </authorList>
    </citation>
    <scope>NUCLEOTIDE SEQUENCE [LARGE SCALE GENOMIC DNA]</scope>
    <source>
        <strain evidence="2">MUCL 33604</strain>
    </source>
</reference>
<organism evidence="1 2">
    <name type="scientific">Jaapia argillacea MUCL 33604</name>
    <dbReference type="NCBI Taxonomy" id="933084"/>
    <lineage>
        <taxon>Eukaryota</taxon>
        <taxon>Fungi</taxon>
        <taxon>Dikarya</taxon>
        <taxon>Basidiomycota</taxon>
        <taxon>Agaricomycotina</taxon>
        <taxon>Agaricomycetes</taxon>
        <taxon>Agaricomycetidae</taxon>
        <taxon>Jaapiales</taxon>
        <taxon>Jaapiaceae</taxon>
        <taxon>Jaapia</taxon>
    </lineage>
</organism>
<dbReference type="Proteomes" id="UP000027265">
    <property type="component" value="Unassembled WGS sequence"/>
</dbReference>
<dbReference type="InterPro" id="IPR023811">
    <property type="entry name" value="CHP04076"/>
</dbReference>
<dbReference type="AlphaFoldDB" id="A0A067PEP0"/>
<dbReference type="OrthoDB" id="2838513at2759"/>
<accession>A0A067PEP0</accession>
<proteinExistence type="predicted"/>
<dbReference type="HOGENOM" id="CLU_146836_0_0_1"/>
<sequence>MTPSSPSINDDSFQIYDLPIEIICPPGERIRCGAKPGDHFTLAGEMLYLPQEQGFSIYSLGAILPLLSGKQRAQQANDWITIDAEVACPDPHCKSRLRLVRTGTRTFRHGEVTAVPLPGTNIVSADTSRE</sequence>
<name>A0A067PEP0_9AGAM</name>
<evidence type="ECO:0000313" key="2">
    <source>
        <dbReference type="Proteomes" id="UP000027265"/>
    </source>
</evidence>
<protein>
    <submittedName>
        <fullName evidence="1">Uncharacterized protein</fullName>
    </submittedName>
</protein>